<evidence type="ECO:0000256" key="1">
    <source>
        <dbReference type="SAM" id="MobiDB-lite"/>
    </source>
</evidence>
<dbReference type="PANTHER" id="PTHR35397">
    <property type="entry name" value="C2 DOMAIN-CONTAINING PROTEIN-RELATED"/>
    <property type="match status" value="1"/>
</dbReference>
<feature type="region of interest" description="Disordered" evidence="1">
    <location>
        <begin position="187"/>
        <end position="206"/>
    </location>
</feature>
<feature type="compositionally biased region" description="Basic and acidic residues" evidence="1">
    <location>
        <begin position="188"/>
        <end position="206"/>
    </location>
</feature>
<evidence type="ECO:0000313" key="2">
    <source>
        <dbReference type="EMBL" id="EMH78059.1"/>
    </source>
</evidence>
<dbReference type="PANTHER" id="PTHR35397:SF1">
    <property type="entry name" value="ARMADILLO-LIKE HELICAL DOMAIN-CONTAINING PROTEIN"/>
    <property type="match status" value="1"/>
</dbReference>
<dbReference type="Proteomes" id="UP000030781">
    <property type="component" value="Unassembled WGS sequence"/>
</dbReference>
<protein>
    <submittedName>
        <fullName evidence="2">Uncharacterized protein</fullName>
    </submittedName>
</protein>
<dbReference type="VEuPathDB" id="AmoebaDB:EHI8A_166070"/>
<dbReference type="AlphaFoldDB" id="M3SFG7"/>
<proteinExistence type="predicted"/>
<evidence type="ECO:0000313" key="3">
    <source>
        <dbReference type="Proteomes" id="UP000030781"/>
    </source>
</evidence>
<dbReference type="OrthoDB" id="19240at2759"/>
<accession>M3SFG7</accession>
<dbReference type="Pfam" id="PF08578">
    <property type="entry name" value="DUF1765"/>
    <property type="match status" value="1"/>
</dbReference>
<name>M3SFG7_ENTH1</name>
<dbReference type="InterPro" id="IPR013887">
    <property type="entry name" value="UPF0592"/>
</dbReference>
<gene>
    <name evidence="2" type="ORF">EHI8A_166070</name>
</gene>
<dbReference type="EMBL" id="KB609834">
    <property type="protein sequence ID" value="EMH78059.1"/>
    <property type="molecule type" value="Genomic_DNA"/>
</dbReference>
<sequence length="721" mass="85671">MTCELKENKRKMGRSLKTTKKIMSYHDLVEMIKKGAIVFEKEFKTIPTKESALKTYIKKLEKELNSMYVSLNFQIKIDSIEDQLNMIDNIIHIWSILLNIIKEVDQMIIPHIFYKFIIMLVNRSEVQPHHLLVNNPSLKESNRNEFLIRAIDLRKLTYETFFCIGDILTSKQFTLFASMKLVLKPKKPSTESKEEPKEKKKKKEEPVFSNESIKISVKEYKDGKININEDSFEIENEGKEEDKNLTQKDIIVNEIEASLKTVEGNTVSINEERRQSVLSRVLIKPMEDVENSKDESMTKKQKRFSSQLGESIFVEDEFFCENNVSPLFIQFFPHYLAFMFFQIPEFRSQLLKIVKGTNTNLMAFSKCMSEEEVMEVKRKFPRIFGFDEMERIIKSISKEDISEKFKRINLNWINLLNPNSDIFMSFYFNYIKFIYFTIKGQDDFIDYGEIYGLEEFINSYVCQRLEFPKNHSISIMSENDKRSLLIDYPTVVNYMIEHLFDITNRYDISQCDLAVSLLGKWFNILIEHKRMSNEQFEIEVFIEGINKILETDHYQLIINTLSMLYDASFFFIGKARLLLFKDLLIDKWFMKLFNHWNNTVRQIFHHFILYKFLFTRRSHLNWSKFDKNESSLIKKQLKRGVKMEDIDRIIFDSLEEKLNEVKMIIDGDTTLPYSFLKLYCQSSIVEYQNALRLYIDWDKANLKEVPKTCSPFTEFDLETLT</sequence>
<organism evidence="2 3">
    <name type="scientific">Entamoeba histolytica HM-1:IMSS-B</name>
    <dbReference type="NCBI Taxonomy" id="885319"/>
    <lineage>
        <taxon>Eukaryota</taxon>
        <taxon>Amoebozoa</taxon>
        <taxon>Evosea</taxon>
        <taxon>Archamoebae</taxon>
        <taxon>Mastigamoebida</taxon>
        <taxon>Entamoebidae</taxon>
        <taxon>Entamoeba</taxon>
    </lineage>
</organism>
<reference evidence="2 3" key="1">
    <citation type="submission" date="2013-01" db="EMBL/GenBank/DDBJ databases">
        <authorList>
            <person name="Hannick L."/>
            <person name="Zafar N."/>
            <person name="Lorenzi H."/>
            <person name="Ali I.A."/>
            <person name="Petri W.P."/>
            <person name="Caler E."/>
        </authorList>
    </citation>
    <scope>NUCLEOTIDE SEQUENCE [LARGE SCALE GENOMIC DNA]</scope>
    <source>
        <strain evidence="3">HM3:IMSS-B</strain>
    </source>
</reference>